<accession>A0A2M8G612</accession>
<evidence type="ECO:0008006" key="3">
    <source>
        <dbReference type="Google" id="ProtNLM"/>
    </source>
</evidence>
<sequence>SNSPHGIIAITSPDGRHLACMLHPERLFQKWQWPWLPEEWKATLKASPWLKFFQNAIEWCNNQKPAQ</sequence>
<gene>
    <name evidence="1" type="ORF">CO015_04435</name>
</gene>
<dbReference type="Proteomes" id="UP000229438">
    <property type="component" value="Unassembled WGS sequence"/>
</dbReference>
<reference evidence="2" key="1">
    <citation type="submission" date="2017-09" db="EMBL/GenBank/DDBJ databases">
        <title>Depth-based differentiation of microbial function through sediment-hosted aquifers and enrichment of novel symbionts in the deep terrestrial subsurface.</title>
        <authorList>
            <person name="Probst A.J."/>
            <person name="Ladd B."/>
            <person name="Jarett J.K."/>
            <person name="Geller-Mcgrath D.E."/>
            <person name="Sieber C.M.K."/>
            <person name="Emerson J.B."/>
            <person name="Anantharaman K."/>
            <person name="Thomas B.C."/>
            <person name="Malmstrom R."/>
            <person name="Stieglmeier M."/>
            <person name="Klingl A."/>
            <person name="Woyke T."/>
            <person name="Ryan C.M."/>
            <person name="Banfield J.F."/>
        </authorList>
    </citation>
    <scope>NUCLEOTIDE SEQUENCE [LARGE SCALE GENOMIC DNA]</scope>
</reference>
<dbReference type="Gene3D" id="3.40.50.880">
    <property type="match status" value="1"/>
</dbReference>
<evidence type="ECO:0000313" key="1">
    <source>
        <dbReference type="EMBL" id="PJC68342.1"/>
    </source>
</evidence>
<dbReference type="GO" id="GO:0005737">
    <property type="term" value="C:cytoplasm"/>
    <property type="evidence" value="ECO:0007669"/>
    <property type="project" value="TreeGrafter"/>
</dbReference>
<dbReference type="AlphaFoldDB" id="A0A2M8G612"/>
<comment type="caution">
    <text evidence="1">The sequence shown here is derived from an EMBL/GenBank/DDBJ whole genome shotgun (WGS) entry which is preliminary data.</text>
</comment>
<protein>
    <recommendedName>
        <fullName evidence="3">Phosphoribosylformylglycinamidine synthase</fullName>
    </recommendedName>
</protein>
<dbReference type="GO" id="GO:0004642">
    <property type="term" value="F:phosphoribosylformylglycinamidine synthase activity"/>
    <property type="evidence" value="ECO:0007669"/>
    <property type="project" value="TreeGrafter"/>
</dbReference>
<dbReference type="Pfam" id="PF13507">
    <property type="entry name" value="GATase_5"/>
    <property type="match status" value="1"/>
</dbReference>
<dbReference type="PANTHER" id="PTHR10099:SF1">
    <property type="entry name" value="PHOSPHORIBOSYLFORMYLGLYCINAMIDINE SYNTHASE"/>
    <property type="match status" value="1"/>
</dbReference>
<dbReference type="GO" id="GO:0006164">
    <property type="term" value="P:purine nucleotide biosynthetic process"/>
    <property type="evidence" value="ECO:0007669"/>
    <property type="project" value="TreeGrafter"/>
</dbReference>
<dbReference type="SUPFAM" id="SSF52317">
    <property type="entry name" value="Class I glutamine amidotransferase-like"/>
    <property type="match status" value="1"/>
</dbReference>
<organism evidence="1 2">
    <name type="scientific">candidate division WWE3 bacterium CG_4_8_14_3_um_filter_42_11</name>
    <dbReference type="NCBI Taxonomy" id="1975076"/>
    <lineage>
        <taxon>Bacteria</taxon>
        <taxon>Katanobacteria</taxon>
    </lineage>
</organism>
<name>A0A2M8G612_UNCKA</name>
<evidence type="ECO:0000313" key="2">
    <source>
        <dbReference type="Proteomes" id="UP000229438"/>
    </source>
</evidence>
<proteinExistence type="predicted"/>
<dbReference type="PANTHER" id="PTHR10099">
    <property type="entry name" value="PHOSPHORIBOSYLFORMYLGLYCINAMIDINE SYNTHASE"/>
    <property type="match status" value="1"/>
</dbReference>
<feature type="non-terminal residue" evidence="1">
    <location>
        <position position="1"/>
    </location>
</feature>
<dbReference type="EMBL" id="PFQS01000102">
    <property type="protein sequence ID" value="PJC68342.1"/>
    <property type="molecule type" value="Genomic_DNA"/>
</dbReference>
<dbReference type="InterPro" id="IPR029062">
    <property type="entry name" value="Class_I_gatase-like"/>
</dbReference>